<keyword evidence="6" id="KW-1185">Reference proteome</keyword>
<protein>
    <recommendedName>
        <fullName evidence="7">Transthyretin-like family protein</fullName>
    </recommendedName>
</protein>
<evidence type="ECO:0000256" key="4">
    <source>
        <dbReference type="ARBA" id="ARBA00022729"/>
    </source>
</evidence>
<keyword evidence="3" id="KW-0964">Secreted</keyword>
<evidence type="ECO:0000313" key="6">
    <source>
        <dbReference type="Proteomes" id="UP001608902"/>
    </source>
</evidence>
<evidence type="ECO:0000256" key="2">
    <source>
        <dbReference type="ARBA" id="ARBA00010112"/>
    </source>
</evidence>
<dbReference type="Proteomes" id="UP001608902">
    <property type="component" value="Unassembled WGS sequence"/>
</dbReference>
<gene>
    <name evidence="5" type="ORF">AB6A40_003109</name>
</gene>
<dbReference type="GO" id="GO:0005576">
    <property type="term" value="C:extracellular region"/>
    <property type="evidence" value="ECO:0007669"/>
    <property type="project" value="UniProtKB-SubCell"/>
</dbReference>
<evidence type="ECO:0008006" key="7">
    <source>
        <dbReference type="Google" id="ProtNLM"/>
    </source>
</evidence>
<evidence type="ECO:0000256" key="1">
    <source>
        <dbReference type="ARBA" id="ARBA00004613"/>
    </source>
</evidence>
<comment type="subcellular location">
    <subcellularLocation>
        <location evidence="1">Secreted</location>
    </subcellularLocation>
</comment>
<proteinExistence type="inferred from homology"/>
<dbReference type="PANTHER" id="PTHR21700:SF3">
    <property type="entry name" value="TRANSTHYRETIN-LIKE PROTEIN 5"/>
    <property type="match status" value="1"/>
</dbReference>
<dbReference type="PANTHER" id="PTHR21700">
    <property type="entry name" value="TRANSTHYRETIN-LIKE FAMILY PROTEIN-RELATED"/>
    <property type="match status" value="1"/>
</dbReference>
<feature type="non-terminal residue" evidence="5">
    <location>
        <position position="1"/>
    </location>
</feature>
<evidence type="ECO:0000313" key="5">
    <source>
        <dbReference type="EMBL" id="MFH4976400.1"/>
    </source>
</evidence>
<evidence type="ECO:0000256" key="3">
    <source>
        <dbReference type="ARBA" id="ARBA00022525"/>
    </source>
</evidence>
<organism evidence="5 6">
    <name type="scientific">Gnathostoma spinigerum</name>
    <dbReference type="NCBI Taxonomy" id="75299"/>
    <lineage>
        <taxon>Eukaryota</taxon>
        <taxon>Metazoa</taxon>
        <taxon>Ecdysozoa</taxon>
        <taxon>Nematoda</taxon>
        <taxon>Chromadorea</taxon>
        <taxon>Rhabditida</taxon>
        <taxon>Spirurina</taxon>
        <taxon>Gnathostomatomorpha</taxon>
        <taxon>Gnathostomatoidea</taxon>
        <taxon>Gnathostomatidae</taxon>
        <taxon>Gnathostoma</taxon>
    </lineage>
</organism>
<dbReference type="EMBL" id="JBGFUD010001521">
    <property type="protein sequence ID" value="MFH4976400.1"/>
    <property type="molecule type" value="Genomic_DNA"/>
</dbReference>
<accession>A0ABD6E8J6</accession>
<dbReference type="Pfam" id="PF01060">
    <property type="entry name" value="TTR-52"/>
    <property type="match status" value="1"/>
</dbReference>
<dbReference type="InterPro" id="IPR001534">
    <property type="entry name" value="Transthyretin-like"/>
</dbReference>
<dbReference type="Gene3D" id="2.60.40.3330">
    <property type="match status" value="1"/>
</dbReference>
<sequence>VQMKEQFASVENDNKSNFQVVISPTNDKKRPDLDDLMDEGVTDAEGHFFLKGHEREIGRIEPKLNVYHDCNDENTPCLKKFSIFLPKDYVFDGEEPGKVYDAKVINLAGQFSGETRDCLN</sequence>
<dbReference type="AlphaFoldDB" id="A0ABD6E8J6"/>
<comment type="similarity">
    <text evidence="2">Belongs to the nematode transthyretin-like family.</text>
</comment>
<reference evidence="5 6" key="1">
    <citation type="submission" date="2024-08" db="EMBL/GenBank/DDBJ databases">
        <title>Gnathostoma spinigerum genome.</title>
        <authorList>
            <person name="Gonzalez-Bertolin B."/>
            <person name="Monzon S."/>
            <person name="Zaballos A."/>
            <person name="Jimenez P."/>
            <person name="Dekumyoy P."/>
            <person name="Varona S."/>
            <person name="Cuesta I."/>
            <person name="Sumanam S."/>
            <person name="Adisakwattana P."/>
            <person name="Gasser R.B."/>
            <person name="Hernandez-Gonzalez A."/>
            <person name="Young N.D."/>
            <person name="Perteguer M.J."/>
        </authorList>
    </citation>
    <scope>NUCLEOTIDE SEQUENCE [LARGE SCALE GENOMIC DNA]</scope>
    <source>
        <strain evidence="5">AL3</strain>
        <tissue evidence="5">Liver</tissue>
    </source>
</reference>
<name>A0ABD6E8J6_9BILA</name>
<keyword evidence="4" id="KW-0732">Signal</keyword>
<comment type="caution">
    <text evidence="5">The sequence shown here is derived from an EMBL/GenBank/DDBJ whole genome shotgun (WGS) entry which is preliminary data.</text>
</comment>
<dbReference type="InterPro" id="IPR038479">
    <property type="entry name" value="Transthyretin-like_sf"/>
</dbReference>